<keyword evidence="2" id="KW-1185">Reference proteome</keyword>
<evidence type="ECO:0000313" key="2">
    <source>
        <dbReference type="Proteomes" id="UP000002282"/>
    </source>
</evidence>
<reference evidence="1 2" key="1">
    <citation type="journal article" date="2007" name="Nature">
        <title>Evolution of genes and genomes on the Drosophila phylogeny.</title>
        <authorList>
            <consortium name="Drosophila 12 Genomes Consortium"/>
            <person name="Clark A.G."/>
            <person name="Eisen M.B."/>
            <person name="Smith D.R."/>
            <person name="Bergman C.M."/>
            <person name="Oliver B."/>
            <person name="Markow T.A."/>
            <person name="Kaufman T.C."/>
            <person name="Kellis M."/>
            <person name="Gelbart W."/>
            <person name="Iyer V.N."/>
            <person name="Pollard D.A."/>
            <person name="Sackton T.B."/>
            <person name="Larracuente A.M."/>
            <person name="Singh N.D."/>
            <person name="Abad J.P."/>
            <person name="Abt D.N."/>
            <person name="Adryan B."/>
            <person name="Aguade M."/>
            <person name="Akashi H."/>
            <person name="Anderson W.W."/>
            <person name="Aquadro C.F."/>
            <person name="Ardell D.H."/>
            <person name="Arguello R."/>
            <person name="Artieri C.G."/>
            <person name="Barbash D.A."/>
            <person name="Barker D."/>
            <person name="Barsanti P."/>
            <person name="Batterham P."/>
            <person name="Batzoglou S."/>
            <person name="Begun D."/>
            <person name="Bhutkar A."/>
            <person name="Blanco E."/>
            <person name="Bosak S.A."/>
            <person name="Bradley R.K."/>
            <person name="Brand A.D."/>
            <person name="Brent M.R."/>
            <person name="Brooks A.N."/>
            <person name="Brown R.H."/>
            <person name="Butlin R.K."/>
            <person name="Caggese C."/>
            <person name="Calvi B.R."/>
            <person name="Bernardo de Carvalho A."/>
            <person name="Caspi A."/>
            <person name="Castrezana S."/>
            <person name="Celniker S.E."/>
            <person name="Chang J.L."/>
            <person name="Chapple C."/>
            <person name="Chatterji S."/>
            <person name="Chinwalla A."/>
            <person name="Civetta A."/>
            <person name="Clifton S.W."/>
            <person name="Comeron J.M."/>
            <person name="Costello J.C."/>
            <person name="Coyne J.A."/>
            <person name="Daub J."/>
            <person name="David R.G."/>
            <person name="Delcher A.L."/>
            <person name="Delehaunty K."/>
            <person name="Do C.B."/>
            <person name="Ebling H."/>
            <person name="Edwards K."/>
            <person name="Eickbush T."/>
            <person name="Evans J.D."/>
            <person name="Filipski A."/>
            <person name="Findeiss S."/>
            <person name="Freyhult E."/>
            <person name="Fulton L."/>
            <person name="Fulton R."/>
            <person name="Garcia A.C."/>
            <person name="Gardiner A."/>
            <person name="Garfield D.A."/>
            <person name="Garvin B.E."/>
            <person name="Gibson G."/>
            <person name="Gilbert D."/>
            <person name="Gnerre S."/>
            <person name="Godfrey J."/>
            <person name="Good R."/>
            <person name="Gotea V."/>
            <person name="Gravely B."/>
            <person name="Greenberg A.J."/>
            <person name="Griffiths-Jones S."/>
            <person name="Gross S."/>
            <person name="Guigo R."/>
            <person name="Gustafson E.A."/>
            <person name="Haerty W."/>
            <person name="Hahn M.W."/>
            <person name="Halligan D.L."/>
            <person name="Halpern A.L."/>
            <person name="Halter G.M."/>
            <person name="Han M.V."/>
            <person name="Heger A."/>
            <person name="Hillier L."/>
            <person name="Hinrichs A.S."/>
            <person name="Holmes I."/>
            <person name="Hoskins R.A."/>
            <person name="Hubisz M.J."/>
            <person name="Hultmark D."/>
            <person name="Huntley M.A."/>
            <person name="Jaffe D.B."/>
            <person name="Jagadeeshan S."/>
            <person name="Jeck W.R."/>
            <person name="Johnson J."/>
            <person name="Jones C.D."/>
            <person name="Jordan W.C."/>
            <person name="Karpen G.H."/>
            <person name="Kataoka E."/>
            <person name="Keightley P.D."/>
            <person name="Kheradpour P."/>
            <person name="Kirkness E.F."/>
            <person name="Koerich L.B."/>
            <person name="Kristiansen K."/>
            <person name="Kudrna D."/>
            <person name="Kulathinal R.J."/>
            <person name="Kumar S."/>
            <person name="Kwok R."/>
            <person name="Lander E."/>
            <person name="Langley C.H."/>
            <person name="Lapoint R."/>
            <person name="Lazzaro B.P."/>
            <person name="Lee S.J."/>
            <person name="Levesque L."/>
            <person name="Li R."/>
            <person name="Lin C.F."/>
            <person name="Lin M.F."/>
            <person name="Lindblad-Toh K."/>
            <person name="Llopart A."/>
            <person name="Long M."/>
            <person name="Low L."/>
            <person name="Lozovsky E."/>
            <person name="Lu J."/>
            <person name="Luo M."/>
            <person name="Machado C.A."/>
            <person name="Makalowski W."/>
            <person name="Marzo M."/>
            <person name="Matsuda M."/>
            <person name="Matzkin L."/>
            <person name="McAllister B."/>
            <person name="McBride C.S."/>
            <person name="McKernan B."/>
            <person name="McKernan K."/>
            <person name="Mendez-Lago M."/>
            <person name="Minx P."/>
            <person name="Mollenhauer M.U."/>
            <person name="Montooth K."/>
            <person name="Mount S.M."/>
            <person name="Mu X."/>
            <person name="Myers E."/>
            <person name="Negre B."/>
            <person name="Newfeld S."/>
            <person name="Nielsen R."/>
            <person name="Noor M.A."/>
            <person name="O'Grady P."/>
            <person name="Pachter L."/>
            <person name="Papaceit M."/>
            <person name="Parisi M.J."/>
            <person name="Parisi M."/>
            <person name="Parts L."/>
            <person name="Pedersen J.S."/>
            <person name="Pesole G."/>
            <person name="Phillippy A.M."/>
            <person name="Ponting C.P."/>
            <person name="Pop M."/>
            <person name="Porcelli D."/>
            <person name="Powell J.R."/>
            <person name="Prohaska S."/>
            <person name="Pruitt K."/>
            <person name="Puig M."/>
            <person name="Quesneville H."/>
            <person name="Ram K.R."/>
            <person name="Rand D."/>
            <person name="Rasmussen M.D."/>
            <person name="Reed L.K."/>
            <person name="Reenan R."/>
            <person name="Reily A."/>
            <person name="Remington K.A."/>
            <person name="Rieger T.T."/>
            <person name="Ritchie M.G."/>
            <person name="Robin C."/>
            <person name="Rogers Y.H."/>
            <person name="Rohde C."/>
            <person name="Rozas J."/>
            <person name="Rubenfield M.J."/>
            <person name="Ruiz A."/>
            <person name="Russo S."/>
            <person name="Salzberg S.L."/>
            <person name="Sanchez-Gracia A."/>
            <person name="Saranga D.J."/>
            <person name="Sato H."/>
            <person name="Schaeffer S.W."/>
            <person name="Schatz M.C."/>
            <person name="Schlenke T."/>
            <person name="Schwartz R."/>
            <person name="Segarra C."/>
            <person name="Singh R.S."/>
            <person name="Sirot L."/>
            <person name="Sirota M."/>
            <person name="Sisneros N.B."/>
            <person name="Smith C.D."/>
            <person name="Smith T.F."/>
            <person name="Spieth J."/>
            <person name="Stage D.E."/>
            <person name="Stark A."/>
            <person name="Stephan W."/>
            <person name="Strausberg R.L."/>
            <person name="Strempel S."/>
            <person name="Sturgill D."/>
            <person name="Sutton G."/>
            <person name="Sutton G.G."/>
            <person name="Tao W."/>
            <person name="Teichmann S."/>
            <person name="Tobari Y.N."/>
            <person name="Tomimura Y."/>
            <person name="Tsolas J.M."/>
            <person name="Valente V.L."/>
            <person name="Venter E."/>
            <person name="Venter J.C."/>
            <person name="Vicario S."/>
            <person name="Vieira F.G."/>
            <person name="Vilella A.J."/>
            <person name="Villasante A."/>
            <person name="Walenz B."/>
            <person name="Wang J."/>
            <person name="Wasserman M."/>
            <person name="Watts T."/>
            <person name="Wilson D."/>
            <person name="Wilson R.K."/>
            <person name="Wing R.A."/>
            <person name="Wolfner M.F."/>
            <person name="Wong A."/>
            <person name="Wong G.K."/>
            <person name="Wu C.I."/>
            <person name="Wu G."/>
            <person name="Yamamoto D."/>
            <person name="Yang H.P."/>
            <person name="Yang S.P."/>
            <person name="Yorke J.A."/>
            <person name="Yoshida K."/>
            <person name="Zdobnov E."/>
            <person name="Zhang P."/>
            <person name="Zhang Y."/>
            <person name="Zimin A.V."/>
            <person name="Baldwin J."/>
            <person name="Abdouelleil A."/>
            <person name="Abdulkadir J."/>
            <person name="Abebe A."/>
            <person name="Abera B."/>
            <person name="Abreu J."/>
            <person name="Acer S.C."/>
            <person name="Aftuck L."/>
            <person name="Alexander A."/>
            <person name="An P."/>
            <person name="Anderson E."/>
            <person name="Anderson S."/>
            <person name="Arachi H."/>
            <person name="Azer M."/>
            <person name="Bachantsang P."/>
            <person name="Barry A."/>
            <person name="Bayul T."/>
            <person name="Berlin A."/>
            <person name="Bessette D."/>
            <person name="Bloom T."/>
            <person name="Blye J."/>
            <person name="Boguslavskiy L."/>
            <person name="Bonnet C."/>
            <person name="Boukhgalter B."/>
            <person name="Bourzgui I."/>
            <person name="Brown A."/>
            <person name="Cahill P."/>
            <person name="Channer S."/>
            <person name="Cheshatsang Y."/>
            <person name="Chuda L."/>
            <person name="Citroen M."/>
            <person name="Collymore A."/>
            <person name="Cooke P."/>
            <person name="Costello M."/>
            <person name="D'Aco K."/>
            <person name="Daza R."/>
            <person name="De Haan G."/>
            <person name="DeGray S."/>
            <person name="DeMaso C."/>
            <person name="Dhargay N."/>
            <person name="Dooley K."/>
            <person name="Dooley E."/>
            <person name="Doricent M."/>
            <person name="Dorje P."/>
            <person name="Dorjee K."/>
            <person name="Dupes A."/>
            <person name="Elong R."/>
            <person name="Falk J."/>
            <person name="Farina A."/>
            <person name="Faro S."/>
            <person name="Ferguson D."/>
            <person name="Fisher S."/>
            <person name="Foley C.D."/>
            <person name="Franke A."/>
            <person name="Friedrich D."/>
            <person name="Gadbois L."/>
            <person name="Gearin G."/>
            <person name="Gearin C.R."/>
            <person name="Giannoukos G."/>
            <person name="Goode T."/>
            <person name="Graham J."/>
            <person name="Grandbois E."/>
            <person name="Grewal S."/>
            <person name="Gyaltsen K."/>
            <person name="Hafez N."/>
            <person name="Hagos B."/>
            <person name="Hall J."/>
            <person name="Henson C."/>
            <person name="Hollinger A."/>
            <person name="Honan T."/>
            <person name="Huard M.D."/>
            <person name="Hughes L."/>
            <person name="Hurhula B."/>
            <person name="Husby M.E."/>
            <person name="Kamat A."/>
            <person name="Kanga B."/>
            <person name="Kashin S."/>
            <person name="Khazanovich D."/>
            <person name="Kisner P."/>
            <person name="Lance K."/>
            <person name="Lara M."/>
            <person name="Lee W."/>
            <person name="Lennon N."/>
            <person name="Letendre F."/>
            <person name="LeVine R."/>
            <person name="Lipovsky A."/>
            <person name="Liu X."/>
            <person name="Liu J."/>
            <person name="Liu S."/>
            <person name="Lokyitsang T."/>
            <person name="Lokyitsang Y."/>
            <person name="Lubonja R."/>
            <person name="Lui A."/>
            <person name="MacDonald P."/>
            <person name="Magnisalis V."/>
            <person name="Maru K."/>
            <person name="Matthews C."/>
            <person name="McCusker W."/>
            <person name="McDonough S."/>
            <person name="Mehta T."/>
            <person name="Meldrim J."/>
            <person name="Meneus L."/>
            <person name="Mihai O."/>
            <person name="Mihalev A."/>
            <person name="Mihova T."/>
            <person name="Mittelman R."/>
            <person name="Mlenga V."/>
            <person name="Montmayeur A."/>
            <person name="Mulrain L."/>
            <person name="Navidi A."/>
            <person name="Naylor J."/>
            <person name="Negash T."/>
            <person name="Nguyen T."/>
            <person name="Nguyen N."/>
            <person name="Nicol R."/>
            <person name="Norbu C."/>
            <person name="Norbu N."/>
            <person name="Novod N."/>
            <person name="O'Neill B."/>
            <person name="Osman S."/>
            <person name="Markiewicz E."/>
            <person name="Oyono O.L."/>
            <person name="Patti C."/>
            <person name="Phunkhang P."/>
            <person name="Pierre F."/>
            <person name="Priest M."/>
            <person name="Raghuraman S."/>
            <person name="Rege F."/>
            <person name="Reyes R."/>
            <person name="Rise C."/>
            <person name="Rogov P."/>
            <person name="Ross K."/>
            <person name="Ryan E."/>
            <person name="Settipalli S."/>
            <person name="Shea T."/>
            <person name="Sherpa N."/>
            <person name="Shi L."/>
            <person name="Shih D."/>
            <person name="Sparrow T."/>
            <person name="Spaulding J."/>
            <person name="Stalker J."/>
            <person name="Stange-Thomann N."/>
            <person name="Stavropoulos S."/>
            <person name="Stone C."/>
            <person name="Strader C."/>
            <person name="Tesfaye S."/>
            <person name="Thomson T."/>
            <person name="Thoulutsang Y."/>
            <person name="Thoulutsang D."/>
            <person name="Topham K."/>
            <person name="Topping I."/>
            <person name="Tsamla T."/>
            <person name="Vassiliev H."/>
            <person name="Vo A."/>
            <person name="Wangchuk T."/>
            <person name="Wangdi T."/>
            <person name="Weiand M."/>
            <person name="Wilkinson J."/>
            <person name="Wilson A."/>
            <person name="Yadav S."/>
            <person name="Young G."/>
            <person name="Yu Q."/>
            <person name="Zembek L."/>
            <person name="Zhong D."/>
            <person name="Zimmer A."/>
            <person name="Zwirko Z."/>
            <person name="Jaffe D.B."/>
            <person name="Alvarez P."/>
            <person name="Brockman W."/>
            <person name="Butler J."/>
            <person name="Chin C."/>
            <person name="Gnerre S."/>
            <person name="Grabherr M."/>
            <person name="Kleber M."/>
            <person name="Mauceli E."/>
            <person name="MacCallum I."/>
        </authorList>
    </citation>
    <scope>NUCLEOTIDE SEQUENCE [LARGE SCALE GENOMIC DNA]</scope>
    <source>
        <strain evidence="2">Tai18E2 / Tucson 14021-0261.01</strain>
    </source>
</reference>
<accession>A0A0R1DRL8</accession>
<protein>
    <submittedName>
        <fullName evidence="1">Uncharacterized protein</fullName>
    </submittedName>
</protein>
<gene>
    <name evidence="1" type="primary">Dyak\GE28046</name>
    <name evidence="1" type="synonym">GE28046</name>
    <name evidence="1" type="ORF">Dyak_GE28046</name>
</gene>
<proteinExistence type="predicted"/>
<dbReference type="AlphaFoldDB" id="A0A0R1DRL8"/>
<organism evidence="1 2">
    <name type="scientific">Drosophila yakuba</name>
    <name type="common">Fruit fly</name>
    <dbReference type="NCBI Taxonomy" id="7245"/>
    <lineage>
        <taxon>Eukaryota</taxon>
        <taxon>Metazoa</taxon>
        <taxon>Ecdysozoa</taxon>
        <taxon>Arthropoda</taxon>
        <taxon>Hexapoda</taxon>
        <taxon>Insecta</taxon>
        <taxon>Pterygota</taxon>
        <taxon>Neoptera</taxon>
        <taxon>Endopterygota</taxon>
        <taxon>Diptera</taxon>
        <taxon>Brachycera</taxon>
        <taxon>Muscomorpha</taxon>
        <taxon>Ephydroidea</taxon>
        <taxon>Drosophilidae</taxon>
        <taxon>Drosophila</taxon>
        <taxon>Sophophora</taxon>
    </lineage>
</organism>
<dbReference type="Proteomes" id="UP000002282">
    <property type="component" value="Chromosome 2L"/>
</dbReference>
<sequence length="91" mass="10271">MVTIDGFTLEKSMKRLRRQRTRTQKKMHDVAATGCKLTLLHVERVRLGFPQLLALAGWQLSARAAQSQNSVLAFFCPLNRQGCKVVLNCLT</sequence>
<name>A0A0R1DRL8_DROYA</name>
<dbReference type="EMBL" id="CM000157">
    <property type="protein sequence ID" value="KRJ97673.1"/>
    <property type="molecule type" value="Genomic_DNA"/>
</dbReference>
<dbReference type="OrthoDB" id="7865634at2759"/>
<reference evidence="1 2" key="2">
    <citation type="journal article" date="2007" name="PLoS Biol.">
        <title>Principles of genome evolution in the Drosophila melanogaster species group.</title>
        <authorList>
            <person name="Ranz J.M."/>
            <person name="Maurin D."/>
            <person name="Chan Y.S."/>
            <person name="von Grotthuss M."/>
            <person name="Hillier L.W."/>
            <person name="Roote J."/>
            <person name="Ashburner M."/>
            <person name="Bergman C.M."/>
        </authorList>
    </citation>
    <scope>NUCLEOTIDE SEQUENCE [LARGE SCALE GENOMIC DNA]</scope>
    <source>
        <strain evidence="2">Tai18E2 / Tucson 14021-0261.01</strain>
    </source>
</reference>
<dbReference type="KEGG" id="dya:Dyak_GE28046"/>
<evidence type="ECO:0000313" key="1">
    <source>
        <dbReference type="EMBL" id="KRJ97673.1"/>
    </source>
</evidence>